<organism evidence="1 2">
    <name type="scientific">Clunio marinus</name>
    <dbReference type="NCBI Taxonomy" id="568069"/>
    <lineage>
        <taxon>Eukaryota</taxon>
        <taxon>Metazoa</taxon>
        <taxon>Ecdysozoa</taxon>
        <taxon>Arthropoda</taxon>
        <taxon>Hexapoda</taxon>
        <taxon>Insecta</taxon>
        <taxon>Pterygota</taxon>
        <taxon>Neoptera</taxon>
        <taxon>Endopterygota</taxon>
        <taxon>Diptera</taxon>
        <taxon>Nematocera</taxon>
        <taxon>Chironomoidea</taxon>
        <taxon>Chironomidae</taxon>
        <taxon>Clunio</taxon>
    </lineage>
</organism>
<dbReference type="AlphaFoldDB" id="A0A1J1IZI4"/>
<dbReference type="EMBL" id="CVRI01000064">
    <property type="protein sequence ID" value="CRL05496.1"/>
    <property type="molecule type" value="Genomic_DNA"/>
</dbReference>
<protein>
    <submittedName>
        <fullName evidence="1">CLUMA_CG018637, isoform A</fullName>
    </submittedName>
</protein>
<evidence type="ECO:0000313" key="1">
    <source>
        <dbReference type="EMBL" id="CRL05496.1"/>
    </source>
</evidence>
<keyword evidence="2" id="KW-1185">Reference proteome</keyword>
<sequence>MFLPADSLARKNISSPSHTPHTLYEFETNFHHPTMVVFNEISASVKVKAIKEIRWQLVYASYEQK</sequence>
<name>A0A1J1IZI4_9DIPT</name>
<accession>A0A1J1IZI4</accession>
<reference evidence="1 2" key="1">
    <citation type="submission" date="2015-04" db="EMBL/GenBank/DDBJ databases">
        <authorList>
            <person name="Syromyatnikov M.Y."/>
            <person name="Popov V.N."/>
        </authorList>
    </citation>
    <scope>NUCLEOTIDE SEQUENCE [LARGE SCALE GENOMIC DNA]</scope>
</reference>
<dbReference type="Proteomes" id="UP000183832">
    <property type="component" value="Unassembled WGS sequence"/>
</dbReference>
<evidence type="ECO:0000313" key="2">
    <source>
        <dbReference type="Proteomes" id="UP000183832"/>
    </source>
</evidence>
<proteinExistence type="predicted"/>
<gene>
    <name evidence="1" type="ORF">CLUMA_CG018637</name>
</gene>